<evidence type="ECO:0000313" key="2">
    <source>
        <dbReference type="Proteomes" id="UP000285211"/>
    </source>
</evidence>
<organism evidence="1 2">
    <name type="scientific">Flavobacterium sufflavum</name>
    <dbReference type="NCBI Taxonomy" id="1921138"/>
    <lineage>
        <taxon>Bacteria</taxon>
        <taxon>Pseudomonadati</taxon>
        <taxon>Bacteroidota</taxon>
        <taxon>Flavobacteriia</taxon>
        <taxon>Flavobacteriales</taxon>
        <taxon>Flavobacteriaceae</taxon>
        <taxon>Flavobacterium</taxon>
    </lineage>
</organism>
<reference evidence="1 2" key="1">
    <citation type="submission" date="2019-01" db="EMBL/GenBank/DDBJ databases">
        <authorList>
            <person name="Chen W.-M."/>
        </authorList>
    </citation>
    <scope>NUCLEOTIDE SEQUENCE [LARGE SCALE GENOMIC DNA]</scope>
    <source>
        <strain evidence="1 2">BBQ-12</strain>
    </source>
</reference>
<protein>
    <submittedName>
        <fullName evidence="1">Uncharacterized protein</fullName>
    </submittedName>
</protein>
<dbReference type="RefSeq" id="WP_128196947.1">
    <property type="nucleotide sequence ID" value="NZ_SACJ01000012.1"/>
</dbReference>
<proteinExistence type="predicted"/>
<dbReference type="Proteomes" id="UP000285211">
    <property type="component" value="Unassembled WGS sequence"/>
</dbReference>
<gene>
    <name evidence="1" type="ORF">EOD40_15110</name>
</gene>
<dbReference type="AlphaFoldDB" id="A0A3S2U2C0"/>
<name>A0A3S2U2C0_9FLAO</name>
<evidence type="ECO:0000313" key="1">
    <source>
        <dbReference type="EMBL" id="RVT72739.1"/>
    </source>
</evidence>
<accession>A0A3S2U2C0</accession>
<keyword evidence="2" id="KW-1185">Reference proteome</keyword>
<dbReference type="OrthoDB" id="1376866at2"/>
<dbReference type="PROSITE" id="PS51257">
    <property type="entry name" value="PROKAR_LIPOPROTEIN"/>
    <property type="match status" value="1"/>
</dbReference>
<comment type="caution">
    <text evidence="1">The sequence shown here is derived from an EMBL/GenBank/DDBJ whole genome shotgun (WGS) entry which is preliminary data.</text>
</comment>
<sequence>MKKLLLSLLVSTLLLSCSKDDNDDNSLSNSPTASASYDSKNYGIYKGVFVGSTGTVTINLKNNGTTLSATLVIDGVSYVYTSTDVVTEGANTDITFNHNNDYFDFSVNANGTSPTIYNVHISGHPNATISVGKEESDVQVYCYVGTFTEGGTIGGTWNLIIYGNKVTGVVLPKDGQVLPFIVGTITNNIITAEVPGEATITGTVSGNSVSGNWVNTEHETGTWTSTRKL</sequence>
<dbReference type="EMBL" id="SACJ01000012">
    <property type="protein sequence ID" value="RVT72739.1"/>
    <property type="molecule type" value="Genomic_DNA"/>
</dbReference>